<evidence type="ECO:0000313" key="1">
    <source>
        <dbReference type="EMBL" id="KAJ7522505.1"/>
    </source>
</evidence>
<protein>
    <submittedName>
        <fullName evidence="1">Uncharacterized protein</fullName>
    </submittedName>
</protein>
<organism evidence="1 2">
    <name type="scientific">Diphasiastrum complanatum</name>
    <name type="common">Issler's clubmoss</name>
    <name type="synonym">Lycopodium complanatum</name>
    <dbReference type="NCBI Taxonomy" id="34168"/>
    <lineage>
        <taxon>Eukaryota</taxon>
        <taxon>Viridiplantae</taxon>
        <taxon>Streptophyta</taxon>
        <taxon>Embryophyta</taxon>
        <taxon>Tracheophyta</taxon>
        <taxon>Lycopodiopsida</taxon>
        <taxon>Lycopodiales</taxon>
        <taxon>Lycopodiaceae</taxon>
        <taxon>Lycopodioideae</taxon>
        <taxon>Diphasiastrum</taxon>
    </lineage>
</organism>
<sequence>MFGDVLLPGECRQLVEALKQTSMCFQCAHGRPTMVPVMDLNGLQECHSVSSVNATSGTTHKSLGTSSSKWRVSATKKEKWHGLQWQLPTLERSIARLKRAQAM</sequence>
<proteinExistence type="predicted"/>
<name>A0ACC2AY83_DIPCM</name>
<evidence type="ECO:0000313" key="2">
    <source>
        <dbReference type="Proteomes" id="UP001162992"/>
    </source>
</evidence>
<accession>A0ACC2AY83</accession>
<reference evidence="2" key="1">
    <citation type="journal article" date="2024" name="Proc. Natl. Acad. Sci. U.S.A.">
        <title>Extraordinary preservation of gene collinearity over three hundred million years revealed in homosporous lycophytes.</title>
        <authorList>
            <person name="Li C."/>
            <person name="Wickell D."/>
            <person name="Kuo L.Y."/>
            <person name="Chen X."/>
            <person name="Nie B."/>
            <person name="Liao X."/>
            <person name="Peng D."/>
            <person name="Ji J."/>
            <person name="Jenkins J."/>
            <person name="Williams M."/>
            <person name="Shu S."/>
            <person name="Plott C."/>
            <person name="Barry K."/>
            <person name="Rajasekar S."/>
            <person name="Grimwood J."/>
            <person name="Han X."/>
            <person name="Sun S."/>
            <person name="Hou Z."/>
            <person name="He W."/>
            <person name="Dai G."/>
            <person name="Sun C."/>
            <person name="Schmutz J."/>
            <person name="Leebens-Mack J.H."/>
            <person name="Li F.W."/>
            <person name="Wang L."/>
        </authorList>
    </citation>
    <scope>NUCLEOTIDE SEQUENCE [LARGE SCALE GENOMIC DNA]</scope>
    <source>
        <strain evidence="2">cv. PW_Plant_1</strain>
    </source>
</reference>
<comment type="caution">
    <text evidence="1">The sequence shown here is derived from an EMBL/GenBank/DDBJ whole genome shotgun (WGS) entry which is preliminary data.</text>
</comment>
<keyword evidence="2" id="KW-1185">Reference proteome</keyword>
<dbReference type="EMBL" id="CM055109">
    <property type="protein sequence ID" value="KAJ7522505.1"/>
    <property type="molecule type" value="Genomic_DNA"/>
</dbReference>
<gene>
    <name evidence="1" type="ORF">O6H91_18G014800</name>
</gene>
<dbReference type="Proteomes" id="UP001162992">
    <property type="component" value="Chromosome 18"/>
</dbReference>